<protein>
    <submittedName>
        <fullName evidence="1">YdeI/OmpD-associated family protein</fullName>
    </submittedName>
</protein>
<organism evidence="1 2">
    <name type="scientific">Phormidium tenue FACHB-1050</name>
    <dbReference type="NCBI Taxonomy" id="2692857"/>
    <lineage>
        <taxon>Bacteria</taxon>
        <taxon>Bacillati</taxon>
        <taxon>Cyanobacteriota</taxon>
        <taxon>Cyanophyceae</taxon>
        <taxon>Oscillatoriophycideae</taxon>
        <taxon>Oscillatoriales</taxon>
        <taxon>Oscillatoriaceae</taxon>
        <taxon>Phormidium</taxon>
    </lineage>
</organism>
<sequence>MNTFYPENRQQWREWLDKNHDIESSVWLIYYKKGCGKPSITYSDAVDEALCFGWIDSKVKSIDAEKYMQFFCVRKPNSVWSKVNKEKVASLIEKGLMTSAGLEAIAIAKSNSSWNVLDAVEALIIPDDLMTALSSNLVAKEYFLNLSRTDKRNLLQWITLAKREETRQKRIREIVFSAENQRNPKQF</sequence>
<comment type="caution">
    <text evidence="1">The sequence shown here is derived from an EMBL/GenBank/DDBJ whole genome shotgun (WGS) entry which is preliminary data.</text>
</comment>
<dbReference type="EMBL" id="JACJQY010000046">
    <property type="protein sequence ID" value="MBD2319285.1"/>
    <property type="molecule type" value="Genomic_DNA"/>
</dbReference>
<gene>
    <name evidence="1" type="ORF">H6G05_20870</name>
</gene>
<name>A0ABR8CFX9_9CYAN</name>
<accession>A0ABR8CFX9</accession>
<reference evidence="1 2" key="1">
    <citation type="journal article" date="2020" name="ISME J.">
        <title>Comparative genomics reveals insights into cyanobacterial evolution and habitat adaptation.</title>
        <authorList>
            <person name="Chen M.Y."/>
            <person name="Teng W.K."/>
            <person name="Zhao L."/>
            <person name="Hu C.X."/>
            <person name="Zhou Y.K."/>
            <person name="Han B.P."/>
            <person name="Song L.R."/>
            <person name="Shu W.S."/>
        </authorList>
    </citation>
    <scope>NUCLEOTIDE SEQUENCE [LARGE SCALE GENOMIC DNA]</scope>
    <source>
        <strain evidence="1 2">FACHB-1050</strain>
    </source>
</reference>
<dbReference type="Proteomes" id="UP000618445">
    <property type="component" value="Unassembled WGS sequence"/>
</dbReference>
<evidence type="ECO:0000313" key="1">
    <source>
        <dbReference type="EMBL" id="MBD2319285.1"/>
    </source>
</evidence>
<dbReference type="RefSeq" id="WP_190581084.1">
    <property type="nucleotide sequence ID" value="NZ_CAWPQU010000041.1"/>
</dbReference>
<proteinExistence type="predicted"/>
<evidence type="ECO:0000313" key="2">
    <source>
        <dbReference type="Proteomes" id="UP000618445"/>
    </source>
</evidence>
<keyword evidence="2" id="KW-1185">Reference proteome</keyword>
<dbReference type="Pfam" id="PF13376">
    <property type="entry name" value="OmdA"/>
    <property type="match status" value="1"/>
</dbReference>